<protein>
    <recommendedName>
        <fullName evidence="1">BetI-type transcriptional repressor C-terminal domain-containing protein</fullName>
    </recommendedName>
</protein>
<keyword evidence="3" id="KW-1185">Reference proteome</keyword>
<evidence type="ECO:0000313" key="3">
    <source>
        <dbReference type="Proteomes" id="UP000607397"/>
    </source>
</evidence>
<reference evidence="2" key="1">
    <citation type="submission" date="2019-12" db="EMBL/GenBank/DDBJ databases">
        <title>High-Quality draft genome sequences of three cyanobacteria isolated from the limestone walls of the Old Cathedral of Coimbra.</title>
        <authorList>
            <person name="Tiago I."/>
            <person name="Soares F."/>
            <person name="Portugal A."/>
        </authorList>
    </citation>
    <scope>NUCLEOTIDE SEQUENCE [LARGE SCALE GENOMIC DNA]</scope>
    <source>
        <strain evidence="2">C</strain>
    </source>
</reference>
<proteinExistence type="predicted"/>
<dbReference type="EMBL" id="WVIC01000004">
    <property type="protein sequence ID" value="NCJ05534.1"/>
    <property type="molecule type" value="Genomic_DNA"/>
</dbReference>
<dbReference type="Gene3D" id="1.10.357.10">
    <property type="entry name" value="Tetracycline Repressor, domain 2"/>
    <property type="match status" value="1"/>
</dbReference>
<sequence>MYCLRTEIGAPPEEIMQSERLQNAHSAGWAMLLTFLPLDPERQTLLRVWVAFLGYAIGRPELMAEHQRSAAELRSQLIAELEALQQEQQVRADIDPRVEANALLALVNGLGLDFLIQSQALSPVQQTQVVQRYVEGLK</sequence>
<comment type="caution">
    <text evidence="2">The sequence shown here is derived from an EMBL/GenBank/DDBJ whole genome shotgun (WGS) entry which is preliminary data.</text>
</comment>
<dbReference type="SUPFAM" id="SSF48498">
    <property type="entry name" value="Tetracyclin repressor-like, C-terminal domain"/>
    <property type="match status" value="1"/>
</dbReference>
<evidence type="ECO:0000259" key="1">
    <source>
        <dbReference type="Pfam" id="PF13977"/>
    </source>
</evidence>
<gene>
    <name evidence="2" type="ORF">GS597_03225</name>
</gene>
<name>A0A8K2ACF7_9CYAN</name>
<evidence type="ECO:0000313" key="2">
    <source>
        <dbReference type="EMBL" id="NCJ05534.1"/>
    </source>
</evidence>
<dbReference type="InterPro" id="IPR036271">
    <property type="entry name" value="Tet_transcr_reg_TetR-rel_C_sf"/>
</dbReference>
<dbReference type="InterPro" id="IPR039538">
    <property type="entry name" value="BetI_C"/>
</dbReference>
<dbReference type="Proteomes" id="UP000607397">
    <property type="component" value="Unassembled WGS sequence"/>
</dbReference>
<dbReference type="Pfam" id="PF13977">
    <property type="entry name" value="TetR_C_6"/>
    <property type="match status" value="1"/>
</dbReference>
<organism evidence="2 3">
    <name type="scientific">Petrachloros mirabilis ULC683</name>
    <dbReference type="NCBI Taxonomy" id="2781853"/>
    <lineage>
        <taxon>Bacteria</taxon>
        <taxon>Bacillati</taxon>
        <taxon>Cyanobacteriota</taxon>
        <taxon>Cyanophyceae</taxon>
        <taxon>Synechococcales</taxon>
        <taxon>Petrachlorosaceae</taxon>
        <taxon>Petrachloros</taxon>
        <taxon>Petrachloros mirabilis</taxon>
    </lineage>
</organism>
<feature type="domain" description="BetI-type transcriptional repressor C-terminal" evidence="1">
    <location>
        <begin position="30"/>
        <end position="137"/>
    </location>
</feature>
<dbReference type="AlphaFoldDB" id="A0A8K2ACF7"/>
<accession>A0A8K2ACF7</accession>